<organism evidence="8 9">
    <name type="scientific">Necator americanus</name>
    <name type="common">Human hookworm</name>
    <dbReference type="NCBI Taxonomy" id="51031"/>
    <lineage>
        <taxon>Eukaryota</taxon>
        <taxon>Metazoa</taxon>
        <taxon>Ecdysozoa</taxon>
        <taxon>Nematoda</taxon>
        <taxon>Chromadorea</taxon>
        <taxon>Rhabditida</taxon>
        <taxon>Rhabditina</taxon>
        <taxon>Rhabditomorpha</taxon>
        <taxon>Strongyloidea</taxon>
        <taxon>Ancylostomatidae</taxon>
        <taxon>Bunostominae</taxon>
        <taxon>Necator</taxon>
    </lineage>
</organism>
<dbReference type="PANTHER" id="PTHR11999">
    <property type="entry name" value="GROUP II PYRIDOXAL-5-PHOSPHATE DECARBOXYLASE"/>
    <property type="match status" value="1"/>
</dbReference>
<proteinExistence type="inferred from homology"/>
<dbReference type="PANTHER" id="PTHR11999:SF70">
    <property type="entry name" value="MIP05841P"/>
    <property type="match status" value="1"/>
</dbReference>
<dbReference type="Gene3D" id="1.20.1340.10">
    <property type="entry name" value="dopa decarboxylase, N-terminal domain"/>
    <property type="match status" value="1"/>
</dbReference>
<dbReference type="InterPro" id="IPR015421">
    <property type="entry name" value="PyrdxlP-dep_Trfase_major"/>
</dbReference>
<protein>
    <recommendedName>
        <fullName evidence="10">Pyridoxal-dependent decarboxylase domain protein</fullName>
    </recommendedName>
</protein>
<feature type="region of interest" description="Disordered" evidence="7">
    <location>
        <begin position="520"/>
        <end position="605"/>
    </location>
</feature>
<feature type="compositionally biased region" description="Polar residues" evidence="7">
    <location>
        <begin position="533"/>
        <end position="543"/>
    </location>
</feature>
<sequence length="605" mass="68528">MITEPVTSNEFEVYVQCLAQFAIDYYNNPTVYNVSPDVSQGFLYNNMPKNGPEYPESFNVIYEDIKKKIMPGLTHWQHPNFFGYYPIGRCYPDMLADFITSALSVIGFSWDSCPALTEMEHAMINWVGRALGLPETFLFQDSPDSSQGGGTVTESGSDAIFCAVLAARQWKINEVIEEQQRTGVAKYDTIHDIAKRLVVYCSKDAHSCIEKACNLAMLRCRLIQPTEENQWGITGEQIEEQIKKDLQRDLIPCFINCTLGTTSTASCDKLTSICPIAKLYGTWLHVDAAYAGSTFIDPKYREVADGIENAHTINVNLSKFLLHSATLSIIWTREQQTYKDAFAITPIYLKPSHGVVSDHRDWGLHLSRRFKALKVWFILRLCGVEGLRHYVNKICEMASYFESLVDQHPNLQIFTPRNFGLFTFQYIEPNFSKDERNTHTLRLFQFFNDVIRVSVSYEKTTKETIDNAFNIMKVMTEDYKKRRGDPTLVKALDVTLLGYETEVPTDAEYKIFPTTSTKTKVDKLGKVPKPTSKDSNNMSTHTPINVVPQIETPIHGREESRSNKPSDTRVTSLDGKENSNPTKTVVSSAIEAKPTADSSQQPPSY</sequence>
<dbReference type="Gene3D" id="3.90.1150.10">
    <property type="entry name" value="Aspartate Aminotransferase, domain 1"/>
    <property type="match status" value="1"/>
</dbReference>
<evidence type="ECO:0000256" key="7">
    <source>
        <dbReference type="SAM" id="MobiDB-lite"/>
    </source>
</evidence>
<evidence type="ECO:0000256" key="2">
    <source>
        <dbReference type="ARBA" id="ARBA00009533"/>
    </source>
</evidence>
<name>A0ABR1CVE5_NECAM</name>
<accession>A0ABR1CVE5</accession>
<dbReference type="Pfam" id="PF00282">
    <property type="entry name" value="Pyridoxal_deC"/>
    <property type="match status" value="1"/>
</dbReference>
<evidence type="ECO:0000256" key="6">
    <source>
        <dbReference type="RuleBase" id="RU000382"/>
    </source>
</evidence>
<dbReference type="Proteomes" id="UP001303046">
    <property type="component" value="Unassembled WGS sequence"/>
</dbReference>
<evidence type="ECO:0000256" key="3">
    <source>
        <dbReference type="ARBA" id="ARBA00022793"/>
    </source>
</evidence>
<feature type="compositionally biased region" description="Polar residues" evidence="7">
    <location>
        <begin position="578"/>
        <end position="587"/>
    </location>
</feature>
<evidence type="ECO:0000256" key="4">
    <source>
        <dbReference type="ARBA" id="ARBA00022898"/>
    </source>
</evidence>
<comment type="similarity">
    <text evidence="2 6">Belongs to the group II decarboxylase family.</text>
</comment>
<dbReference type="InterPro" id="IPR015422">
    <property type="entry name" value="PyrdxlP-dep_Trfase_small"/>
</dbReference>
<evidence type="ECO:0008006" key="10">
    <source>
        <dbReference type="Google" id="ProtNLM"/>
    </source>
</evidence>
<dbReference type="SUPFAM" id="SSF53383">
    <property type="entry name" value="PLP-dependent transferases"/>
    <property type="match status" value="1"/>
</dbReference>
<keyword evidence="9" id="KW-1185">Reference proteome</keyword>
<evidence type="ECO:0000256" key="5">
    <source>
        <dbReference type="ARBA" id="ARBA00023239"/>
    </source>
</evidence>
<feature type="compositionally biased region" description="Basic and acidic residues" evidence="7">
    <location>
        <begin position="554"/>
        <end position="567"/>
    </location>
</feature>
<comment type="caution">
    <text evidence="8">The sequence shown here is derived from an EMBL/GenBank/DDBJ whole genome shotgun (WGS) entry which is preliminary data.</text>
</comment>
<evidence type="ECO:0000256" key="1">
    <source>
        <dbReference type="ARBA" id="ARBA00001933"/>
    </source>
</evidence>
<comment type="cofactor">
    <cofactor evidence="1 6">
        <name>pyridoxal 5'-phosphate</name>
        <dbReference type="ChEBI" id="CHEBI:597326"/>
    </cofactor>
</comment>
<evidence type="ECO:0000313" key="9">
    <source>
        <dbReference type="Proteomes" id="UP001303046"/>
    </source>
</evidence>
<keyword evidence="3" id="KW-0210">Decarboxylase</keyword>
<keyword evidence="5 6" id="KW-0456">Lyase</keyword>
<dbReference type="InterPro" id="IPR010977">
    <property type="entry name" value="Aromatic_deC"/>
</dbReference>
<dbReference type="PRINTS" id="PR00800">
    <property type="entry name" value="YHDCRBOXLASE"/>
</dbReference>
<dbReference type="InterPro" id="IPR002129">
    <property type="entry name" value="PyrdxlP-dep_de-COase"/>
</dbReference>
<gene>
    <name evidence="8" type="primary">Necator_chrIII.g10638</name>
    <name evidence="8" type="ORF">RB195_009873</name>
</gene>
<dbReference type="InterPro" id="IPR015424">
    <property type="entry name" value="PyrdxlP-dep_Trfase"/>
</dbReference>
<dbReference type="Gene3D" id="3.40.640.10">
    <property type="entry name" value="Type I PLP-dependent aspartate aminotransferase-like (Major domain)"/>
    <property type="match status" value="1"/>
</dbReference>
<evidence type="ECO:0000313" key="8">
    <source>
        <dbReference type="EMBL" id="KAK6742273.1"/>
    </source>
</evidence>
<reference evidence="8 9" key="1">
    <citation type="submission" date="2023-08" db="EMBL/GenBank/DDBJ databases">
        <title>A Necator americanus chromosomal reference genome.</title>
        <authorList>
            <person name="Ilik V."/>
            <person name="Petrzelkova K.J."/>
            <person name="Pardy F."/>
            <person name="Fuh T."/>
            <person name="Niatou-Singa F.S."/>
            <person name="Gouil Q."/>
            <person name="Baker L."/>
            <person name="Ritchie M.E."/>
            <person name="Jex A.R."/>
            <person name="Gazzola D."/>
            <person name="Li H."/>
            <person name="Toshio Fujiwara R."/>
            <person name="Zhan B."/>
            <person name="Aroian R.V."/>
            <person name="Pafco B."/>
            <person name="Schwarz E.M."/>
        </authorList>
    </citation>
    <scope>NUCLEOTIDE SEQUENCE [LARGE SCALE GENOMIC DNA]</scope>
    <source>
        <strain evidence="8 9">Aroian</strain>
        <tissue evidence="8">Whole animal</tissue>
    </source>
</reference>
<keyword evidence="4 6" id="KW-0663">Pyridoxal phosphate</keyword>
<dbReference type="EMBL" id="JAVFWL010000003">
    <property type="protein sequence ID" value="KAK6742273.1"/>
    <property type="molecule type" value="Genomic_DNA"/>
</dbReference>
<feature type="compositionally biased region" description="Polar residues" evidence="7">
    <location>
        <begin position="596"/>
        <end position="605"/>
    </location>
</feature>